<feature type="chain" id="PRO_5046735152" description="chitinase" evidence="12">
    <location>
        <begin position="22"/>
        <end position="827"/>
    </location>
</feature>
<keyword evidence="10" id="KW-0624">Polysaccharide degradation</keyword>
<evidence type="ECO:0000256" key="7">
    <source>
        <dbReference type="ARBA" id="ARBA00023026"/>
    </source>
</evidence>
<dbReference type="CDD" id="cd00118">
    <property type="entry name" value="LysM"/>
    <property type="match status" value="1"/>
</dbReference>
<comment type="caution">
    <text evidence="15">The sequence shown here is derived from an EMBL/GenBank/DDBJ whole genome shotgun (WGS) entry which is preliminary data.</text>
</comment>
<dbReference type="Gene3D" id="3.10.350.10">
    <property type="entry name" value="LysM domain"/>
    <property type="match status" value="2"/>
</dbReference>
<name>A0ABR4JV70_9EURO</name>
<keyword evidence="6" id="KW-0146">Chitin degradation</keyword>
<evidence type="ECO:0000256" key="9">
    <source>
        <dbReference type="ARBA" id="ARBA00023295"/>
    </source>
</evidence>
<keyword evidence="8" id="KW-0119">Carbohydrate metabolism</keyword>
<evidence type="ECO:0000256" key="2">
    <source>
        <dbReference type="ARBA" id="ARBA00008682"/>
    </source>
</evidence>
<evidence type="ECO:0000256" key="11">
    <source>
        <dbReference type="RuleBase" id="RU000489"/>
    </source>
</evidence>
<sequence>MRFPPTISIAASWVVPAVLQARQSTCPVPCSTDPRHWTAYTSLDSLDTCDHPVLLDFSSHDSLDSANATFRITACTIDDQPDAPFKPKSLPRNLQDHPNLSGLLQLDFLFRYVQTFLTRSPTHNTRNLLARFNTSSVGLYRGAATDDAFMISVVQGLRDWTTGNTANKSATVQSCTGDHHGDHTFGMAFDAAGGMDTVKLALDAWNKAQCVDGPEVLKFEDIPVIARSLHKRSGHEIIHVTHEYSPEFGCVVETIVYGDTCGTLAERCRLSPAEFMAYNPGNDLCSWLQPGQQVCCTSTEWAGSQPVMNDDGSCASYTTEENDTCASIAAANHLGELDISYYNDGRTWGWTGCDLIGPRLSICLSEGYPPMPIPIDGAVCGPIKPGTEMPTDGTPLAELNPCQLNACCNTLGQCGVSPEYCIYEEGPTGNPGTAPEGRKGCISNCGLDIIDNSEPPAEFMRIGYYESFNFDRPCLNLRAKHINVNDYSHIHWGFVTVNTTFHIGINDTYNQWKDFLALEGVQKVISIGGWGYSVNSASIDVLREAMDPANVDTFIVNIMTFVEENHIDGLDFDWEYPGATDLPSLSLGWLSDGANYLAFLKKLKMIFPRDKTIAIAAPACYFYLRVFPLAEMWPYLDYIVYMTYDLHGQWDYGNPLLQDWCELGNCLRSHVTKAGVPRNKVAVGVASYGRAFGMSEPGCTAPECTFAGPESTALPGPCTGVVGIISNAEIEDIIIEEDINASYYDPGSDSNILVYNDTQWVAYMSKGTLRRRIQYYKDLKFYGFANWAVDLTHWSGDDGDPEGLRDTGLGRKGRHSIDLVLVLVTLK</sequence>
<evidence type="ECO:0000256" key="5">
    <source>
        <dbReference type="ARBA" id="ARBA00022801"/>
    </source>
</evidence>
<accession>A0ABR4JV70</accession>
<dbReference type="InterPro" id="IPR011583">
    <property type="entry name" value="Chitinase_II/V-like_cat"/>
</dbReference>
<dbReference type="SMART" id="SM00636">
    <property type="entry name" value="Glyco_18"/>
    <property type="match status" value="1"/>
</dbReference>
<gene>
    <name evidence="15" type="ORF">BJY01DRAFT_235525</name>
</gene>
<dbReference type="GO" id="GO:0016787">
    <property type="term" value="F:hydrolase activity"/>
    <property type="evidence" value="ECO:0007669"/>
    <property type="project" value="UniProtKB-KW"/>
</dbReference>
<comment type="similarity">
    <text evidence="2">Belongs to the glycosyl hydrolase 18 family. Chitinase class V subfamily.</text>
</comment>
<dbReference type="EC" id="3.2.1.14" evidence="3"/>
<dbReference type="Pfam" id="PF01476">
    <property type="entry name" value="LysM"/>
    <property type="match status" value="1"/>
</dbReference>
<keyword evidence="4" id="KW-0147">Chitin-binding</keyword>
<evidence type="ECO:0000259" key="13">
    <source>
        <dbReference type="PROSITE" id="PS51782"/>
    </source>
</evidence>
<dbReference type="Gene3D" id="3.20.20.80">
    <property type="entry name" value="Glycosidases"/>
    <property type="match status" value="1"/>
</dbReference>
<dbReference type="SUPFAM" id="SSF51445">
    <property type="entry name" value="(Trans)glycosidases"/>
    <property type="match status" value="1"/>
</dbReference>
<proteinExistence type="inferred from homology"/>
<evidence type="ECO:0000313" key="16">
    <source>
        <dbReference type="Proteomes" id="UP001610446"/>
    </source>
</evidence>
<evidence type="ECO:0000256" key="10">
    <source>
        <dbReference type="ARBA" id="ARBA00023326"/>
    </source>
</evidence>
<feature type="signal peptide" evidence="12">
    <location>
        <begin position="1"/>
        <end position="21"/>
    </location>
</feature>
<dbReference type="PANTHER" id="PTHR47700">
    <property type="entry name" value="V CHITINASE, PUTATIVE (AFU_ORTHOLOGUE AFUA_6G13720)-RELATED"/>
    <property type="match status" value="1"/>
</dbReference>
<dbReference type="SUPFAM" id="SSF57016">
    <property type="entry name" value="Plant lectins/antimicrobial peptides"/>
    <property type="match status" value="1"/>
</dbReference>
<evidence type="ECO:0000256" key="6">
    <source>
        <dbReference type="ARBA" id="ARBA00023024"/>
    </source>
</evidence>
<dbReference type="InterPro" id="IPR001223">
    <property type="entry name" value="Glyco_hydro18_cat"/>
</dbReference>
<feature type="domain" description="LysM" evidence="13">
    <location>
        <begin position="251"/>
        <end position="296"/>
    </location>
</feature>
<dbReference type="SUPFAM" id="SSF54106">
    <property type="entry name" value="LysM domain"/>
    <property type="match status" value="1"/>
</dbReference>
<reference evidence="15 16" key="1">
    <citation type="submission" date="2024-07" db="EMBL/GenBank/DDBJ databases">
        <title>Section-level genome sequencing and comparative genomics of Aspergillus sections Usti and Cavernicolus.</title>
        <authorList>
            <consortium name="Lawrence Berkeley National Laboratory"/>
            <person name="Nybo J.L."/>
            <person name="Vesth T.C."/>
            <person name="Theobald S."/>
            <person name="Frisvad J.C."/>
            <person name="Larsen T.O."/>
            <person name="Kjaerboelling I."/>
            <person name="Rothschild-Mancinelli K."/>
            <person name="Lyhne E.K."/>
            <person name="Kogle M.E."/>
            <person name="Barry K."/>
            <person name="Clum A."/>
            <person name="Na H."/>
            <person name="Ledsgaard L."/>
            <person name="Lin J."/>
            <person name="Lipzen A."/>
            <person name="Kuo A."/>
            <person name="Riley R."/>
            <person name="Mondo S."/>
            <person name="Labutti K."/>
            <person name="Haridas S."/>
            <person name="Pangalinan J."/>
            <person name="Salamov A.A."/>
            <person name="Simmons B.A."/>
            <person name="Magnuson J.K."/>
            <person name="Chen J."/>
            <person name="Drula E."/>
            <person name="Henrissat B."/>
            <person name="Wiebenga A."/>
            <person name="Lubbers R.J."/>
            <person name="Gomes A.C."/>
            <person name="Makela M.R."/>
            <person name="Stajich J."/>
            <person name="Grigoriev I.V."/>
            <person name="Mortensen U.H."/>
            <person name="De Vries R.P."/>
            <person name="Baker S.E."/>
            <person name="Andersen M.R."/>
        </authorList>
    </citation>
    <scope>NUCLEOTIDE SEQUENCE [LARGE SCALE GENOMIC DNA]</scope>
    <source>
        <strain evidence="15 16">CBS 123904</strain>
    </source>
</reference>
<evidence type="ECO:0000259" key="14">
    <source>
        <dbReference type="PROSITE" id="PS51910"/>
    </source>
</evidence>
<evidence type="ECO:0000256" key="1">
    <source>
        <dbReference type="ARBA" id="ARBA00000822"/>
    </source>
</evidence>
<dbReference type="PROSITE" id="PS51782">
    <property type="entry name" value="LYSM"/>
    <property type="match status" value="1"/>
</dbReference>
<dbReference type="InterPro" id="IPR029070">
    <property type="entry name" value="Chitinase_insertion_sf"/>
</dbReference>
<evidence type="ECO:0000256" key="8">
    <source>
        <dbReference type="ARBA" id="ARBA00023277"/>
    </source>
</evidence>
<evidence type="ECO:0000256" key="12">
    <source>
        <dbReference type="SAM" id="SignalP"/>
    </source>
</evidence>
<evidence type="ECO:0000313" key="15">
    <source>
        <dbReference type="EMBL" id="KAL2843901.1"/>
    </source>
</evidence>
<dbReference type="Gene3D" id="3.10.50.10">
    <property type="match status" value="1"/>
</dbReference>
<dbReference type="PANTHER" id="PTHR47700:SF2">
    <property type="entry name" value="CHITINASE"/>
    <property type="match status" value="1"/>
</dbReference>
<dbReference type="InterPro" id="IPR036861">
    <property type="entry name" value="Endochitinase-like_sf"/>
</dbReference>
<dbReference type="InterPro" id="IPR017853">
    <property type="entry name" value="GH"/>
</dbReference>
<keyword evidence="7" id="KW-0843">Virulence</keyword>
<dbReference type="InterPro" id="IPR036779">
    <property type="entry name" value="LysM_dom_sf"/>
</dbReference>
<keyword evidence="5 11" id="KW-0378">Hydrolase</keyword>
<keyword evidence="9 11" id="KW-0326">Glycosidase</keyword>
<dbReference type="Pfam" id="PF00704">
    <property type="entry name" value="Glyco_hydro_18"/>
    <property type="match status" value="1"/>
</dbReference>
<comment type="catalytic activity">
    <reaction evidence="1">
        <text>Random endo-hydrolysis of N-acetyl-beta-D-glucosaminide (1-&gt;4)-beta-linkages in chitin and chitodextrins.</text>
        <dbReference type="EC" id="3.2.1.14"/>
    </reaction>
</comment>
<dbReference type="InterPro" id="IPR001579">
    <property type="entry name" value="Glyco_hydro_18_chit_AS"/>
</dbReference>
<keyword evidence="16" id="KW-1185">Reference proteome</keyword>
<evidence type="ECO:0000256" key="4">
    <source>
        <dbReference type="ARBA" id="ARBA00022669"/>
    </source>
</evidence>
<dbReference type="SUPFAM" id="SSF54556">
    <property type="entry name" value="Chitinase insertion domain"/>
    <property type="match status" value="1"/>
</dbReference>
<dbReference type="EMBL" id="JBFXLU010000086">
    <property type="protein sequence ID" value="KAL2843901.1"/>
    <property type="molecule type" value="Genomic_DNA"/>
</dbReference>
<organism evidence="15 16">
    <name type="scientific">Aspergillus pseudoustus</name>
    <dbReference type="NCBI Taxonomy" id="1810923"/>
    <lineage>
        <taxon>Eukaryota</taxon>
        <taxon>Fungi</taxon>
        <taxon>Dikarya</taxon>
        <taxon>Ascomycota</taxon>
        <taxon>Pezizomycotina</taxon>
        <taxon>Eurotiomycetes</taxon>
        <taxon>Eurotiomycetidae</taxon>
        <taxon>Eurotiales</taxon>
        <taxon>Aspergillaceae</taxon>
        <taxon>Aspergillus</taxon>
        <taxon>Aspergillus subgen. Nidulantes</taxon>
    </lineage>
</organism>
<protein>
    <recommendedName>
        <fullName evidence="3">chitinase</fullName>
        <ecNumber evidence="3">3.2.1.14</ecNumber>
    </recommendedName>
</protein>
<dbReference type="PROSITE" id="PS51910">
    <property type="entry name" value="GH18_2"/>
    <property type="match status" value="1"/>
</dbReference>
<keyword evidence="12" id="KW-0732">Signal</keyword>
<dbReference type="InterPro" id="IPR018392">
    <property type="entry name" value="LysM"/>
</dbReference>
<dbReference type="Proteomes" id="UP001610446">
    <property type="component" value="Unassembled WGS sequence"/>
</dbReference>
<dbReference type="InterPro" id="IPR053214">
    <property type="entry name" value="LysM12-like"/>
</dbReference>
<evidence type="ECO:0000256" key="3">
    <source>
        <dbReference type="ARBA" id="ARBA00012729"/>
    </source>
</evidence>
<feature type="domain" description="GH18" evidence="14">
    <location>
        <begin position="459"/>
        <end position="815"/>
    </location>
</feature>
<dbReference type="PROSITE" id="PS01095">
    <property type="entry name" value="GH18_1"/>
    <property type="match status" value="1"/>
</dbReference>